<feature type="transmembrane region" description="Helical" evidence="1">
    <location>
        <begin position="33"/>
        <end position="53"/>
    </location>
</feature>
<dbReference type="Pfam" id="PF14899">
    <property type="entry name" value="DUF4492"/>
    <property type="match status" value="1"/>
</dbReference>
<evidence type="ECO:0008006" key="4">
    <source>
        <dbReference type="Google" id="ProtNLM"/>
    </source>
</evidence>
<keyword evidence="1" id="KW-0472">Membrane</keyword>
<comment type="caution">
    <text evidence="2">The sequence shown here is derived from an EMBL/GenBank/DDBJ whole genome shotgun (WGS) entry which is preliminary data.</text>
</comment>
<dbReference type="AlphaFoldDB" id="C3JCS7"/>
<name>C3JCS7_POREA</name>
<keyword evidence="1" id="KW-0812">Transmembrane</keyword>
<protein>
    <recommendedName>
        <fullName evidence="4">DUF4492 domain-containing protein</fullName>
    </recommendedName>
</protein>
<gene>
    <name evidence="2" type="ORF">POREN0001_1946</name>
</gene>
<proteinExistence type="predicted"/>
<keyword evidence="1" id="KW-1133">Transmembrane helix</keyword>
<keyword evidence="3" id="KW-1185">Reference proteome</keyword>
<evidence type="ECO:0000256" key="1">
    <source>
        <dbReference type="SAM" id="Phobius"/>
    </source>
</evidence>
<sequence length="79" mass="9459">MSSKTDAKKAPFWRRAFYLYYDGFRSMSRTSKVLWTLALIKLFIMFAILRPFFFPRIVGQQGDKEQQANFVMEQITHEK</sequence>
<dbReference type="Proteomes" id="UP000004295">
    <property type="component" value="Unassembled WGS sequence"/>
</dbReference>
<organism evidence="2 3">
    <name type="scientific">Porphyromonas endodontalis (strain ATCC 35406 / DSM 24491 / JCM 8526 / CCUG 16442 / BCRC 14492 / NCTC 13058 / HG 370)</name>
    <name type="common">Bacteroides endodontalis</name>
    <dbReference type="NCBI Taxonomy" id="553175"/>
    <lineage>
        <taxon>Bacteria</taxon>
        <taxon>Pseudomonadati</taxon>
        <taxon>Bacteroidota</taxon>
        <taxon>Bacteroidia</taxon>
        <taxon>Bacteroidales</taxon>
        <taxon>Porphyromonadaceae</taxon>
        <taxon>Porphyromonas</taxon>
    </lineage>
</organism>
<dbReference type="EMBL" id="ACNN01000035">
    <property type="protein sequence ID" value="EEN82019.1"/>
    <property type="molecule type" value="Genomic_DNA"/>
</dbReference>
<evidence type="ECO:0000313" key="2">
    <source>
        <dbReference type="EMBL" id="EEN82019.1"/>
    </source>
</evidence>
<dbReference type="STRING" id="553175.POREN0001_1946"/>
<accession>C3JCS7</accession>
<dbReference type="RefSeq" id="WP_004335124.1">
    <property type="nucleotide sequence ID" value="NZ_ACNN01000035.1"/>
</dbReference>
<reference evidence="2 3" key="1">
    <citation type="submission" date="2009-04" db="EMBL/GenBank/DDBJ databases">
        <authorList>
            <person name="Sebastian Y."/>
            <person name="Madupu R."/>
            <person name="Durkin A.S."/>
            <person name="Torralba M."/>
            <person name="Methe B."/>
            <person name="Sutton G.G."/>
            <person name="Strausberg R.L."/>
            <person name="Nelson K.E."/>
        </authorList>
    </citation>
    <scope>NUCLEOTIDE SEQUENCE [LARGE SCALE GENOMIC DNA]</scope>
    <source>
        <strain evidence="3">ATCC 35406 / DSM 24491 / JCM 8526 / CCUG 16442 / BCRC 14492 / NCTC 13058 / HG 370</strain>
    </source>
</reference>
<evidence type="ECO:0000313" key="3">
    <source>
        <dbReference type="Proteomes" id="UP000004295"/>
    </source>
</evidence>
<dbReference type="InterPro" id="IPR027853">
    <property type="entry name" value="DUF4492"/>
</dbReference>
<dbReference type="eggNOG" id="ENOG5032YBB">
    <property type="taxonomic scope" value="Bacteria"/>
</dbReference>
<dbReference type="GeneID" id="93366276"/>